<dbReference type="EMBL" id="CP044424">
    <property type="protein sequence ID" value="QFG36075.1"/>
    <property type="molecule type" value="Genomic_DNA"/>
</dbReference>
<dbReference type="Proteomes" id="UP000326453">
    <property type="component" value="Plasmid pPAN1"/>
</dbReference>
<evidence type="ECO:0000259" key="1">
    <source>
        <dbReference type="Pfam" id="PF03435"/>
    </source>
</evidence>
<gene>
    <name evidence="3" type="ORF">BDE18_4365</name>
    <name evidence="2" type="ORF">ESD82_07470</name>
</gene>
<dbReference type="GeneID" id="51370400"/>
<feature type="domain" description="Saccharopine dehydrogenase NADP binding" evidence="1">
    <location>
        <begin position="4"/>
        <end position="97"/>
    </location>
</feature>
<evidence type="ECO:0000313" key="4">
    <source>
        <dbReference type="Proteomes" id="UP000273626"/>
    </source>
</evidence>
<dbReference type="SUPFAM" id="SSF51735">
    <property type="entry name" value="NAD(P)-binding Rossmann-fold domains"/>
    <property type="match status" value="1"/>
</dbReference>
<sequence>MGRILIIGGYGHVGQRIARRLVAARRPVMLAGRDGAKARTVAARLGCEATILDLERPETWTKPLSTASVVICCLDTRSAELARAVLERGVRLIDISATDSVLRRIEQLDDLARGTGALAVLSVGLAPGLTNLLVQEARAQSPDATRFRIGVLLGLGDSHGTAAIDWTLRSLAPLAPGEIQPLRFGDDRRPLPSIPFDFSDQHSLMRRGFPEVETRLALASPLIAPLTLRALAWSAGRPALRRALAHSMPFLRIGSDRAALVVEAYANDREAPACRLSLEGREEAEITAQVAAEVALRIEGMRVQGVRHLDDVLRLADMSGALSAQQITFSDANS</sequence>
<evidence type="ECO:0000313" key="2">
    <source>
        <dbReference type="EMBL" id="QFG36075.1"/>
    </source>
</evidence>
<reference evidence="3 4" key="1">
    <citation type="submission" date="2018-10" db="EMBL/GenBank/DDBJ databases">
        <title>Genomic Encyclopedia of Archaeal and Bacterial Type Strains, Phase II (KMG-II): from individual species to whole genera.</title>
        <authorList>
            <person name="Goeker M."/>
        </authorList>
    </citation>
    <scope>NUCLEOTIDE SEQUENCE [LARGE SCALE GENOMIC DNA]</scope>
    <source>
        <strain evidence="4">ATCC 35512 / DSM 2944 / CIP 106514 / LMD 82.5 / NBRC 102493 / NCCB 82005 / GB17</strain>
        <strain evidence="3">DSM 2944</strain>
    </source>
</reference>
<protein>
    <submittedName>
        <fullName evidence="2">NAD(P)H-binding protein</fullName>
    </submittedName>
    <submittedName>
        <fullName evidence="3">Saccharopine dehydrogenase-like protein</fullName>
    </submittedName>
</protein>
<dbReference type="KEGG" id="ppan:ESD82_07470"/>
<dbReference type="AlphaFoldDB" id="A0AAE6TVU4"/>
<geneLocation type="plasmid" evidence="2">
    <name>pPAN1</name>
</geneLocation>
<dbReference type="RefSeq" id="WP_147429491.1">
    <property type="nucleotide sequence ID" value="NZ_CP044424.1"/>
</dbReference>
<reference evidence="2 5" key="2">
    <citation type="submission" date="2019-01" db="EMBL/GenBank/DDBJ databases">
        <title>Complete Genome Sequence and Annotation of the Paracoccus pantotrophus type strain DSM 2944.</title>
        <authorList>
            <person name="Bockwoldt J.A."/>
            <person name="Zimmermann M."/>
            <person name="Tiso T."/>
            <person name="Blank L.M."/>
        </authorList>
    </citation>
    <scope>NUCLEOTIDE SEQUENCE [LARGE SCALE GENOMIC DNA]</scope>
    <source>
        <strain evidence="2 5">DSM 2944</strain>
        <plasmid evidence="5">ppan1</plasmid>
        <plasmid evidence="2">pPAN1</plasmid>
    </source>
</reference>
<evidence type="ECO:0000313" key="5">
    <source>
        <dbReference type="Proteomes" id="UP000326453"/>
    </source>
</evidence>
<dbReference type="Gene3D" id="3.40.50.720">
    <property type="entry name" value="NAD(P)-binding Rossmann-like Domain"/>
    <property type="match status" value="1"/>
</dbReference>
<keyword evidence="4" id="KW-1185">Reference proteome</keyword>
<dbReference type="PANTHER" id="PTHR43781:SF1">
    <property type="entry name" value="SACCHAROPINE DEHYDROGENASE"/>
    <property type="match status" value="1"/>
</dbReference>
<evidence type="ECO:0000313" key="3">
    <source>
        <dbReference type="EMBL" id="RKS42657.1"/>
    </source>
</evidence>
<accession>A0AAE6TVU4</accession>
<dbReference type="InterPro" id="IPR005097">
    <property type="entry name" value="Sacchrp_dh_NADP-bd"/>
</dbReference>
<geneLocation type="plasmid" evidence="5">
    <name>ppan1</name>
</geneLocation>
<organism evidence="2 5">
    <name type="scientific">Paracoccus pantotrophus</name>
    <name type="common">Thiosphaera pantotropha</name>
    <dbReference type="NCBI Taxonomy" id="82367"/>
    <lineage>
        <taxon>Bacteria</taxon>
        <taxon>Pseudomonadati</taxon>
        <taxon>Pseudomonadota</taxon>
        <taxon>Alphaproteobacteria</taxon>
        <taxon>Rhodobacterales</taxon>
        <taxon>Paracoccaceae</taxon>
        <taxon>Paracoccus</taxon>
    </lineage>
</organism>
<dbReference type="EMBL" id="RBLI01000004">
    <property type="protein sequence ID" value="RKS42657.1"/>
    <property type="molecule type" value="Genomic_DNA"/>
</dbReference>
<keyword evidence="2" id="KW-0614">Plasmid</keyword>
<dbReference type="Pfam" id="PF03435">
    <property type="entry name" value="Sacchrp_dh_NADP"/>
    <property type="match status" value="1"/>
</dbReference>
<dbReference type="InterPro" id="IPR036291">
    <property type="entry name" value="NAD(P)-bd_dom_sf"/>
</dbReference>
<name>A0AAE6TVU4_PARPN</name>
<dbReference type="PANTHER" id="PTHR43781">
    <property type="entry name" value="SACCHAROPINE DEHYDROGENASE"/>
    <property type="match status" value="1"/>
</dbReference>
<proteinExistence type="predicted"/>
<dbReference type="Proteomes" id="UP000273626">
    <property type="component" value="Unassembled WGS sequence"/>
</dbReference>